<proteinExistence type="predicted"/>
<dbReference type="Proteomes" id="UP001215598">
    <property type="component" value="Unassembled WGS sequence"/>
</dbReference>
<reference evidence="1" key="1">
    <citation type="submission" date="2023-03" db="EMBL/GenBank/DDBJ databases">
        <title>Massive genome expansion in bonnet fungi (Mycena s.s.) driven by repeated elements and novel gene families across ecological guilds.</title>
        <authorList>
            <consortium name="Lawrence Berkeley National Laboratory"/>
            <person name="Harder C.B."/>
            <person name="Miyauchi S."/>
            <person name="Viragh M."/>
            <person name="Kuo A."/>
            <person name="Thoen E."/>
            <person name="Andreopoulos B."/>
            <person name="Lu D."/>
            <person name="Skrede I."/>
            <person name="Drula E."/>
            <person name="Henrissat B."/>
            <person name="Morin E."/>
            <person name="Kohler A."/>
            <person name="Barry K."/>
            <person name="LaButti K."/>
            <person name="Morin E."/>
            <person name="Salamov A."/>
            <person name="Lipzen A."/>
            <person name="Mereny Z."/>
            <person name="Hegedus B."/>
            <person name="Baldrian P."/>
            <person name="Stursova M."/>
            <person name="Weitz H."/>
            <person name="Taylor A."/>
            <person name="Grigoriev I.V."/>
            <person name="Nagy L.G."/>
            <person name="Martin F."/>
            <person name="Kauserud H."/>
        </authorList>
    </citation>
    <scope>NUCLEOTIDE SEQUENCE</scope>
    <source>
        <strain evidence="1">CBHHK182m</strain>
    </source>
</reference>
<comment type="caution">
    <text evidence="1">The sequence shown here is derived from an EMBL/GenBank/DDBJ whole genome shotgun (WGS) entry which is preliminary data.</text>
</comment>
<evidence type="ECO:0000313" key="1">
    <source>
        <dbReference type="EMBL" id="KAJ7741295.1"/>
    </source>
</evidence>
<keyword evidence="2" id="KW-1185">Reference proteome</keyword>
<gene>
    <name evidence="1" type="ORF">B0H16DRAFT_1728553</name>
</gene>
<name>A0AAD7N1A3_9AGAR</name>
<dbReference type="Gene3D" id="3.80.10.10">
    <property type="entry name" value="Ribonuclease Inhibitor"/>
    <property type="match status" value="1"/>
</dbReference>
<accession>A0AAD7N1A3</accession>
<sequence>MVSPFASLLGTNYSPTDEEVPKIKALLAEPAFRLKRLEDEIRELQKTLDELAAERDSLVGYMDSHRALLSPIRRLPLDILQEIFLACIPTHRNCAMSALEAPVLLGRICSSWRSISLSTPRLWAKLHFVEPYLPYAFEPATRTTQHLEGAKSWLDRSGLCPLSISLRTPHSSYAPDSYSSLQDFIQTLIPLASRWQHIDFYMPLATFDALYQLTETDVPLLESVAFHPLSYSETGWNRFRVLNGPRVSSIYALGNDLMAEDFPIRWQELTALEMAGPTWRTSVTSEIVLRILGNCPKLQSCKVILNDGHPSSGVLLAHPPVECKFLHTLQFSCENAGATFPRLLDRISLPELRSFILRWEVDSGACPSLAHQFKGWTKLESLDIDSERTLTPEFLEDFRSLPPTMRRLVIHDVGLAEQVPRDTDDSLPGLAVCPLLETLEIYKCVNISDAALLRFITARMGVAPRPTLRRVHVTFNRYMTLDILPSLQPFIENGLDVSISHNERAPMKLAPWLGLSDT</sequence>
<dbReference type="EMBL" id="JARKIB010000099">
    <property type="protein sequence ID" value="KAJ7741295.1"/>
    <property type="molecule type" value="Genomic_DNA"/>
</dbReference>
<organism evidence="1 2">
    <name type="scientific">Mycena metata</name>
    <dbReference type="NCBI Taxonomy" id="1033252"/>
    <lineage>
        <taxon>Eukaryota</taxon>
        <taxon>Fungi</taxon>
        <taxon>Dikarya</taxon>
        <taxon>Basidiomycota</taxon>
        <taxon>Agaricomycotina</taxon>
        <taxon>Agaricomycetes</taxon>
        <taxon>Agaricomycetidae</taxon>
        <taxon>Agaricales</taxon>
        <taxon>Marasmiineae</taxon>
        <taxon>Mycenaceae</taxon>
        <taxon>Mycena</taxon>
    </lineage>
</organism>
<dbReference type="InterPro" id="IPR032675">
    <property type="entry name" value="LRR_dom_sf"/>
</dbReference>
<protein>
    <recommendedName>
        <fullName evidence="3">F-box domain-containing protein</fullName>
    </recommendedName>
</protein>
<evidence type="ECO:0000313" key="2">
    <source>
        <dbReference type="Proteomes" id="UP001215598"/>
    </source>
</evidence>
<dbReference type="AlphaFoldDB" id="A0AAD7N1A3"/>
<dbReference type="SUPFAM" id="SSF52047">
    <property type="entry name" value="RNI-like"/>
    <property type="match status" value="1"/>
</dbReference>
<evidence type="ECO:0008006" key="3">
    <source>
        <dbReference type="Google" id="ProtNLM"/>
    </source>
</evidence>